<dbReference type="AlphaFoldDB" id="A0A1K1LIS1"/>
<organism evidence="1 2">
    <name type="scientific">Desulfovibrio piger</name>
    <dbReference type="NCBI Taxonomy" id="901"/>
    <lineage>
        <taxon>Bacteria</taxon>
        <taxon>Pseudomonadati</taxon>
        <taxon>Thermodesulfobacteriota</taxon>
        <taxon>Desulfovibrionia</taxon>
        <taxon>Desulfovibrionales</taxon>
        <taxon>Desulfovibrionaceae</taxon>
        <taxon>Desulfovibrio</taxon>
    </lineage>
</organism>
<accession>A0A1K1LIS1</accession>
<evidence type="ECO:0000313" key="2">
    <source>
        <dbReference type="Proteomes" id="UP000186323"/>
    </source>
</evidence>
<evidence type="ECO:0000313" key="1">
    <source>
        <dbReference type="EMBL" id="SFV73390.1"/>
    </source>
</evidence>
<proteinExistence type="predicted"/>
<dbReference type="KEGG" id="dpg:DESPIGER_1550"/>
<sequence length="42" mass="4640">MLCHCITAALPAAIRRFSIRPRGATNRYAALSSSCRFRARSS</sequence>
<dbReference type="EMBL" id="LT630450">
    <property type="protein sequence ID" value="SFV73390.1"/>
    <property type="molecule type" value="Genomic_DNA"/>
</dbReference>
<keyword evidence="2" id="KW-1185">Reference proteome</keyword>
<protein>
    <submittedName>
        <fullName evidence="1">Uncharacterized protein</fullName>
    </submittedName>
</protein>
<name>A0A1K1LIS1_9BACT</name>
<gene>
    <name evidence="1" type="ORF">DESPIGER_1550</name>
</gene>
<reference evidence="2" key="1">
    <citation type="submission" date="2016-10" db="EMBL/GenBank/DDBJ databases">
        <authorList>
            <person name="Wegmann U."/>
        </authorList>
    </citation>
    <scope>NUCLEOTIDE SEQUENCE [LARGE SCALE GENOMIC DNA]</scope>
</reference>
<dbReference type="Proteomes" id="UP000186323">
    <property type="component" value="Chromosome I"/>
</dbReference>